<dbReference type="SUPFAM" id="SSF52821">
    <property type="entry name" value="Rhodanese/Cell cycle control phosphatase"/>
    <property type="match status" value="1"/>
</dbReference>
<dbReference type="InterPro" id="IPR050229">
    <property type="entry name" value="GlpE_sulfurtransferase"/>
</dbReference>
<reference evidence="5" key="1">
    <citation type="submission" date="2010-05" db="EMBL/GenBank/DDBJ databases">
        <title>Complete sequence of Methylotenera sp. 301.</title>
        <authorList>
            <person name="Lucas S."/>
            <person name="Copeland A."/>
            <person name="Lapidus A."/>
            <person name="Cheng J.-F."/>
            <person name="Bruce D."/>
            <person name="Goodwin L."/>
            <person name="Pitluck S."/>
            <person name="Clum A."/>
            <person name="Land M."/>
            <person name="Hauser L."/>
            <person name="Kyrpides N."/>
            <person name="Ivanova N."/>
            <person name="Chistoservova L."/>
            <person name="Kalyuzhnaya M."/>
            <person name="Woyke T."/>
        </authorList>
    </citation>
    <scope>NUCLEOTIDE SEQUENCE [LARGE SCALE GENOMIC DNA]</scope>
    <source>
        <strain evidence="5">301</strain>
    </source>
</reference>
<feature type="region of interest" description="Disordered" evidence="1">
    <location>
        <begin position="138"/>
        <end position="164"/>
    </location>
</feature>
<dbReference type="PROSITE" id="PS50206">
    <property type="entry name" value="RHODANESE_3"/>
    <property type="match status" value="1"/>
</dbReference>
<dbReference type="PANTHER" id="PTHR43031">
    <property type="entry name" value="FAD-DEPENDENT OXIDOREDUCTASE"/>
    <property type="match status" value="1"/>
</dbReference>
<evidence type="ECO:0000313" key="4">
    <source>
        <dbReference type="EMBL" id="ADI28955.1"/>
    </source>
</evidence>
<keyword evidence="5" id="KW-1185">Reference proteome</keyword>
<dbReference type="Gene3D" id="3.40.250.10">
    <property type="entry name" value="Rhodanese-like domain"/>
    <property type="match status" value="1"/>
</dbReference>
<organism evidence="4 5">
    <name type="scientific">Methylotenera versatilis (strain 301)</name>
    <dbReference type="NCBI Taxonomy" id="666681"/>
    <lineage>
        <taxon>Bacteria</taxon>
        <taxon>Pseudomonadati</taxon>
        <taxon>Pseudomonadota</taxon>
        <taxon>Betaproteobacteria</taxon>
        <taxon>Nitrosomonadales</taxon>
        <taxon>Methylophilaceae</taxon>
        <taxon>Methylotenera</taxon>
    </lineage>
</organism>
<evidence type="ECO:0000259" key="3">
    <source>
        <dbReference type="PROSITE" id="PS50206"/>
    </source>
</evidence>
<evidence type="ECO:0000313" key="5">
    <source>
        <dbReference type="Proteomes" id="UP000000383"/>
    </source>
</evidence>
<keyword evidence="2" id="KW-1133">Transmembrane helix</keyword>
<accession>D7DN16</accession>
<dbReference type="OrthoDB" id="1445766at2"/>
<feature type="domain" description="Rhodanese" evidence="3">
    <location>
        <begin position="46"/>
        <end position="136"/>
    </location>
</feature>
<gene>
    <name evidence="4" type="ordered locus">M301_0571</name>
</gene>
<dbReference type="InterPro" id="IPR036873">
    <property type="entry name" value="Rhodanese-like_dom_sf"/>
</dbReference>
<dbReference type="eggNOG" id="COG0607">
    <property type="taxonomic scope" value="Bacteria"/>
</dbReference>
<dbReference type="STRING" id="666681.M301_0571"/>
<evidence type="ECO:0000256" key="1">
    <source>
        <dbReference type="SAM" id="MobiDB-lite"/>
    </source>
</evidence>
<dbReference type="KEGG" id="meh:M301_0571"/>
<reference evidence="4 5" key="2">
    <citation type="journal article" date="2011" name="J. Bacteriol.">
        <title>Genomes of three methylotrophs from a single niche uncover genetic and metabolic divergence of Methylophilaceae.</title>
        <authorList>
            <person name="Lapidus A."/>
            <person name="Clum A."/>
            <person name="Labutti K."/>
            <person name="Kaluzhnaya M.G."/>
            <person name="Lim S."/>
            <person name="Beck D.A."/>
            <person name="Glavina Del Rio T."/>
            <person name="Nolan M."/>
            <person name="Mavromatis K."/>
            <person name="Huntemann M."/>
            <person name="Lucas S."/>
            <person name="Lidstrom M.E."/>
            <person name="Ivanova N."/>
            <person name="Chistoserdova L."/>
        </authorList>
    </citation>
    <scope>NUCLEOTIDE SEQUENCE [LARGE SCALE GENOMIC DNA]</scope>
    <source>
        <strain evidence="4 5">301</strain>
    </source>
</reference>
<keyword evidence="2" id="KW-0472">Membrane</keyword>
<dbReference type="Proteomes" id="UP000000383">
    <property type="component" value="Chromosome"/>
</dbReference>
<proteinExistence type="predicted"/>
<dbReference type="RefSeq" id="WP_013147271.1">
    <property type="nucleotide sequence ID" value="NC_014207.1"/>
</dbReference>
<dbReference type="HOGENOM" id="CLU_089574_1_5_4"/>
<feature type="transmembrane region" description="Helical" evidence="2">
    <location>
        <begin position="6"/>
        <end position="23"/>
    </location>
</feature>
<evidence type="ECO:0000256" key="2">
    <source>
        <dbReference type="SAM" id="Phobius"/>
    </source>
</evidence>
<dbReference type="InterPro" id="IPR001763">
    <property type="entry name" value="Rhodanese-like_dom"/>
</dbReference>
<keyword evidence="2" id="KW-0812">Transmembrane</keyword>
<dbReference type="PANTHER" id="PTHR43031:SF18">
    <property type="entry name" value="RHODANESE-RELATED SULFURTRANSFERASES"/>
    <property type="match status" value="1"/>
</dbReference>
<dbReference type="AlphaFoldDB" id="D7DN16"/>
<dbReference type="SMART" id="SM00450">
    <property type="entry name" value="RHOD"/>
    <property type="match status" value="1"/>
</dbReference>
<feature type="compositionally biased region" description="Low complexity" evidence="1">
    <location>
        <begin position="138"/>
        <end position="153"/>
    </location>
</feature>
<sequence>MEFFKSNILLIGLAIGSGIMLLLPSFKKGAGGVPNLSPAEAVTLINRSNAFVLDVRDEAEFTSGHIADATNIPLADLEARIGELKKYQNKAVLVNCQKGMRAAKACDILRKAEFTQVNNLQGGLSAWLEAKLPIVTKAASKKSTASKAASNKKAANDDAANEVS</sequence>
<dbReference type="CDD" id="cd00158">
    <property type="entry name" value="RHOD"/>
    <property type="match status" value="1"/>
</dbReference>
<name>D7DN16_METV0</name>
<protein>
    <submittedName>
        <fullName evidence="4">Rhodanese domain protein</fullName>
    </submittedName>
</protein>
<dbReference type="EMBL" id="CP002056">
    <property type="protein sequence ID" value="ADI28955.1"/>
    <property type="molecule type" value="Genomic_DNA"/>
</dbReference>
<dbReference type="Pfam" id="PF00581">
    <property type="entry name" value="Rhodanese"/>
    <property type="match status" value="1"/>
</dbReference>